<dbReference type="RefSeq" id="WP_311810082.1">
    <property type="nucleotide sequence ID" value="NZ_JARPZN010000015.1"/>
</dbReference>
<reference evidence="3" key="1">
    <citation type="submission" date="2023-03" db="EMBL/GenBank/DDBJ databases">
        <authorList>
            <person name="Shen W."/>
            <person name="Cai J."/>
        </authorList>
    </citation>
    <scope>NUCLEOTIDE SEQUENCE</scope>
    <source>
        <strain evidence="3">K69-2</strain>
    </source>
</reference>
<sequence>MKSNLSQRNILTDNKGHMYLVLSADVFYDTYERVIVCKVTDAATEAPLEVKINLEPSKHSMIVDCSEFFTINPSADLYTLSGTCDEGEFLIVAQTFLAIFDFPFFD</sequence>
<comment type="similarity">
    <text evidence="1">Belongs to the PemK/MazF family.</text>
</comment>
<evidence type="ECO:0000256" key="2">
    <source>
        <dbReference type="ARBA" id="ARBA00022649"/>
    </source>
</evidence>
<dbReference type="Gene3D" id="2.30.30.110">
    <property type="match status" value="1"/>
</dbReference>
<accession>A0AAE4HTW1</accession>
<protein>
    <submittedName>
        <fullName evidence="3">Type II toxin-antitoxin system PemK/MazF family toxin</fullName>
    </submittedName>
</protein>
<gene>
    <name evidence="3" type="ORF">P7E30_15310</name>
</gene>
<dbReference type="GO" id="GO:0003677">
    <property type="term" value="F:DNA binding"/>
    <property type="evidence" value="ECO:0007669"/>
    <property type="project" value="InterPro"/>
</dbReference>
<dbReference type="EMBL" id="JARPZN010000015">
    <property type="protein sequence ID" value="MDT2691545.1"/>
    <property type="molecule type" value="Genomic_DNA"/>
</dbReference>
<name>A0AAE4HTW1_ENTGA</name>
<evidence type="ECO:0000256" key="1">
    <source>
        <dbReference type="ARBA" id="ARBA00007521"/>
    </source>
</evidence>
<dbReference type="AlphaFoldDB" id="A0AAE4HTW1"/>
<dbReference type="Proteomes" id="UP001183682">
    <property type="component" value="Unassembled WGS sequence"/>
</dbReference>
<dbReference type="InterPro" id="IPR003477">
    <property type="entry name" value="PemK-like"/>
</dbReference>
<keyword evidence="2" id="KW-1277">Toxin-antitoxin system</keyword>
<dbReference type="Pfam" id="PF02452">
    <property type="entry name" value="PemK_toxin"/>
    <property type="match status" value="1"/>
</dbReference>
<evidence type="ECO:0000313" key="4">
    <source>
        <dbReference type="Proteomes" id="UP001183682"/>
    </source>
</evidence>
<dbReference type="SUPFAM" id="SSF50118">
    <property type="entry name" value="Cell growth inhibitor/plasmid maintenance toxic component"/>
    <property type="match status" value="1"/>
</dbReference>
<comment type="caution">
    <text evidence="3">The sequence shown here is derived from an EMBL/GenBank/DDBJ whole genome shotgun (WGS) entry which is preliminary data.</text>
</comment>
<dbReference type="InterPro" id="IPR011067">
    <property type="entry name" value="Plasmid_toxin/cell-grow_inhib"/>
</dbReference>
<proteinExistence type="inferred from homology"/>
<evidence type="ECO:0000313" key="3">
    <source>
        <dbReference type="EMBL" id="MDT2691545.1"/>
    </source>
</evidence>
<organism evidence="3 4">
    <name type="scientific">Enterococcus gallinarum</name>
    <dbReference type="NCBI Taxonomy" id="1353"/>
    <lineage>
        <taxon>Bacteria</taxon>
        <taxon>Bacillati</taxon>
        <taxon>Bacillota</taxon>
        <taxon>Bacilli</taxon>
        <taxon>Lactobacillales</taxon>
        <taxon>Enterococcaceae</taxon>
        <taxon>Enterococcus</taxon>
    </lineage>
</organism>